<dbReference type="AlphaFoldDB" id="A0A445BY62"/>
<dbReference type="InterPro" id="IPR001245">
    <property type="entry name" value="Ser-Thr/Tyr_kinase_cat_dom"/>
</dbReference>
<evidence type="ECO:0000256" key="1">
    <source>
        <dbReference type="ARBA" id="ARBA00012513"/>
    </source>
</evidence>
<keyword evidence="13" id="KW-1133">Transmembrane helix</keyword>
<evidence type="ECO:0000259" key="14">
    <source>
        <dbReference type="PROSITE" id="PS50011"/>
    </source>
</evidence>
<dbReference type="GO" id="GO:0004674">
    <property type="term" value="F:protein serine/threonine kinase activity"/>
    <property type="evidence" value="ECO:0007669"/>
    <property type="project" value="UniProtKB-KW"/>
</dbReference>
<evidence type="ECO:0000256" key="4">
    <source>
        <dbReference type="ARBA" id="ARBA00022729"/>
    </source>
</evidence>
<keyword evidence="6" id="KW-0418">Kinase</keyword>
<protein>
    <recommendedName>
        <fullName evidence="1">non-specific serine/threonine protein kinase</fullName>
        <ecNumber evidence="1">2.7.11.1</ecNumber>
    </recommendedName>
</protein>
<dbReference type="InterPro" id="IPR017441">
    <property type="entry name" value="Protein_kinase_ATP_BS"/>
</dbReference>
<sequence>MVVGIVVGSSVVISMIIIASWYMFRERTASKALEHVRINEIVTHDTNVQILQKEEDMSLPLFDLSRIIVATDNLSPINKLGEGGFGSVYKGILNDGQQIAVKRLSNSSGQGLNEFKTEVKLISKLQHRNLVKLFGCCIQEEGKLLIYEYMPNKSLDYFIFG</sequence>
<evidence type="ECO:0000313" key="16">
    <source>
        <dbReference type="Proteomes" id="UP000289738"/>
    </source>
</evidence>
<dbReference type="PROSITE" id="PS50011">
    <property type="entry name" value="PROTEIN_KINASE_DOM"/>
    <property type="match status" value="1"/>
</dbReference>
<evidence type="ECO:0000256" key="11">
    <source>
        <dbReference type="ARBA" id="ARBA00048679"/>
    </source>
</evidence>
<comment type="catalytic activity">
    <reaction evidence="10">
        <text>L-threonyl-[protein] + ATP = O-phospho-L-threonyl-[protein] + ADP + H(+)</text>
        <dbReference type="Rhea" id="RHEA:46608"/>
        <dbReference type="Rhea" id="RHEA-COMP:11060"/>
        <dbReference type="Rhea" id="RHEA-COMP:11605"/>
        <dbReference type="ChEBI" id="CHEBI:15378"/>
        <dbReference type="ChEBI" id="CHEBI:30013"/>
        <dbReference type="ChEBI" id="CHEBI:30616"/>
        <dbReference type="ChEBI" id="CHEBI:61977"/>
        <dbReference type="ChEBI" id="CHEBI:456216"/>
        <dbReference type="EC" id="2.7.11.1"/>
    </reaction>
</comment>
<comment type="caution">
    <text evidence="15">The sequence shown here is derived from an EMBL/GenBank/DDBJ whole genome shotgun (WGS) entry which is preliminary data.</text>
</comment>
<evidence type="ECO:0000256" key="3">
    <source>
        <dbReference type="ARBA" id="ARBA00022679"/>
    </source>
</evidence>
<evidence type="ECO:0000256" key="6">
    <source>
        <dbReference type="ARBA" id="ARBA00022777"/>
    </source>
</evidence>
<dbReference type="Pfam" id="PF07714">
    <property type="entry name" value="PK_Tyr_Ser-Thr"/>
    <property type="match status" value="1"/>
</dbReference>
<dbReference type="Proteomes" id="UP000289738">
    <property type="component" value="Chromosome A08"/>
</dbReference>
<keyword evidence="13" id="KW-0472">Membrane</keyword>
<dbReference type="InterPro" id="IPR000719">
    <property type="entry name" value="Prot_kinase_dom"/>
</dbReference>
<proteinExistence type="predicted"/>
<dbReference type="GO" id="GO:0005524">
    <property type="term" value="F:ATP binding"/>
    <property type="evidence" value="ECO:0007669"/>
    <property type="project" value="UniProtKB-UniRule"/>
</dbReference>
<evidence type="ECO:0000256" key="8">
    <source>
        <dbReference type="ARBA" id="ARBA00023157"/>
    </source>
</evidence>
<evidence type="ECO:0000256" key="9">
    <source>
        <dbReference type="ARBA" id="ARBA00023180"/>
    </source>
</evidence>
<evidence type="ECO:0000256" key="12">
    <source>
        <dbReference type="PROSITE-ProRule" id="PRU10141"/>
    </source>
</evidence>
<comment type="catalytic activity">
    <reaction evidence="11">
        <text>L-seryl-[protein] + ATP = O-phospho-L-seryl-[protein] + ADP + H(+)</text>
        <dbReference type="Rhea" id="RHEA:17989"/>
        <dbReference type="Rhea" id="RHEA-COMP:9863"/>
        <dbReference type="Rhea" id="RHEA-COMP:11604"/>
        <dbReference type="ChEBI" id="CHEBI:15378"/>
        <dbReference type="ChEBI" id="CHEBI:29999"/>
        <dbReference type="ChEBI" id="CHEBI:30616"/>
        <dbReference type="ChEBI" id="CHEBI:83421"/>
        <dbReference type="ChEBI" id="CHEBI:456216"/>
        <dbReference type="EC" id="2.7.11.1"/>
    </reaction>
</comment>
<dbReference type="FunFam" id="3.30.200.20:FF:000195">
    <property type="entry name" value="G-type lectin S-receptor-like serine/threonine-protein kinase"/>
    <property type="match status" value="1"/>
</dbReference>
<organism evidence="15 16">
    <name type="scientific">Arachis hypogaea</name>
    <name type="common">Peanut</name>
    <dbReference type="NCBI Taxonomy" id="3818"/>
    <lineage>
        <taxon>Eukaryota</taxon>
        <taxon>Viridiplantae</taxon>
        <taxon>Streptophyta</taxon>
        <taxon>Embryophyta</taxon>
        <taxon>Tracheophyta</taxon>
        <taxon>Spermatophyta</taxon>
        <taxon>Magnoliopsida</taxon>
        <taxon>eudicotyledons</taxon>
        <taxon>Gunneridae</taxon>
        <taxon>Pentapetalae</taxon>
        <taxon>rosids</taxon>
        <taxon>fabids</taxon>
        <taxon>Fabales</taxon>
        <taxon>Fabaceae</taxon>
        <taxon>Papilionoideae</taxon>
        <taxon>50 kb inversion clade</taxon>
        <taxon>dalbergioids sensu lato</taxon>
        <taxon>Dalbergieae</taxon>
        <taxon>Pterocarpus clade</taxon>
        <taxon>Arachis</taxon>
    </lineage>
</organism>
<feature type="domain" description="Protein kinase" evidence="14">
    <location>
        <begin position="74"/>
        <end position="161"/>
    </location>
</feature>
<dbReference type="EC" id="2.7.11.1" evidence="1"/>
<dbReference type="PANTHER" id="PTHR27002:SF181">
    <property type="entry name" value="RECEPTOR-LIKE SERINE_THREONINE-PROTEIN KINASE"/>
    <property type="match status" value="1"/>
</dbReference>
<accession>A0A445BY62</accession>
<dbReference type="Gramene" id="arahy.Tifrunner.gnm2.ann2.Ah08g245000.1">
    <property type="protein sequence ID" value="arahy.Tifrunner.gnm2.ann2.Ah08g245000.1-CDS"/>
    <property type="gene ID" value="arahy.Tifrunner.gnm2.ann2.Ah08g245000"/>
</dbReference>
<dbReference type="PROSITE" id="PS00107">
    <property type="entry name" value="PROTEIN_KINASE_ATP"/>
    <property type="match status" value="1"/>
</dbReference>
<keyword evidence="8" id="KW-1015">Disulfide bond</keyword>
<name>A0A445BY62_ARAHY</name>
<evidence type="ECO:0000256" key="2">
    <source>
        <dbReference type="ARBA" id="ARBA00022527"/>
    </source>
</evidence>
<keyword evidence="7 12" id="KW-0067">ATP-binding</keyword>
<evidence type="ECO:0000313" key="15">
    <source>
        <dbReference type="EMBL" id="RYR43700.1"/>
    </source>
</evidence>
<dbReference type="EMBL" id="SDMP01000008">
    <property type="protein sequence ID" value="RYR43700.1"/>
    <property type="molecule type" value="Genomic_DNA"/>
</dbReference>
<dbReference type="GO" id="GO:0005886">
    <property type="term" value="C:plasma membrane"/>
    <property type="evidence" value="ECO:0007669"/>
    <property type="project" value="TreeGrafter"/>
</dbReference>
<evidence type="ECO:0000256" key="7">
    <source>
        <dbReference type="ARBA" id="ARBA00022840"/>
    </source>
</evidence>
<dbReference type="PANTHER" id="PTHR27002">
    <property type="entry name" value="RECEPTOR-LIKE SERINE/THREONINE-PROTEIN KINASE SD1-8"/>
    <property type="match status" value="1"/>
</dbReference>
<keyword evidence="9" id="KW-0325">Glycoprotein</keyword>
<keyword evidence="16" id="KW-1185">Reference proteome</keyword>
<keyword evidence="5 12" id="KW-0547">Nucleotide-binding</keyword>
<keyword evidence="13" id="KW-0812">Transmembrane</keyword>
<dbReference type="Gene3D" id="3.30.200.20">
    <property type="entry name" value="Phosphorylase Kinase, domain 1"/>
    <property type="match status" value="1"/>
</dbReference>
<evidence type="ECO:0000256" key="5">
    <source>
        <dbReference type="ARBA" id="ARBA00022741"/>
    </source>
</evidence>
<feature type="binding site" evidence="12">
    <location>
        <position position="102"/>
    </location>
    <ligand>
        <name>ATP</name>
        <dbReference type="ChEBI" id="CHEBI:30616"/>
    </ligand>
</feature>
<dbReference type="InterPro" id="IPR011009">
    <property type="entry name" value="Kinase-like_dom_sf"/>
</dbReference>
<gene>
    <name evidence="15" type="ORF">Ahy_A08g040107</name>
</gene>
<keyword evidence="4" id="KW-0732">Signal</keyword>
<keyword evidence="2" id="KW-0723">Serine/threonine-protein kinase</keyword>
<evidence type="ECO:0000256" key="10">
    <source>
        <dbReference type="ARBA" id="ARBA00047899"/>
    </source>
</evidence>
<keyword evidence="3" id="KW-0808">Transferase</keyword>
<feature type="transmembrane region" description="Helical" evidence="13">
    <location>
        <begin position="6"/>
        <end position="24"/>
    </location>
</feature>
<dbReference type="SMR" id="A0A445BY62"/>
<reference evidence="15 16" key="1">
    <citation type="submission" date="2019-01" db="EMBL/GenBank/DDBJ databases">
        <title>Sequencing of cultivated peanut Arachis hypogaea provides insights into genome evolution and oil improvement.</title>
        <authorList>
            <person name="Chen X."/>
        </authorList>
    </citation>
    <scope>NUCLEOTIDE SEQUENCE [LARGE SCALE GENOMIC DNA]</scope>
    <source>
        <strain evidence="16">cv. Fuhuasheng</strain>
        <tissue evidence="15">Leaves</tissue>
    </source>
</reference>
<evidence type="ECO:0000256" key="13">
    <source>
        <dbReference type="SAM" id="Phobius"/>
    </source>
</evidence>
<dbReference type="SUPFAM" id="SSF56112">
    <property type="entry name" value="Protein kinase-like (PK-like)"/>
    <property type="match status" value="1"/>
</dbReference>